<gene>
    <name evidence="1" type="ORF">NGRA_0532</name>
</gene>
<reference evidence="1 2" key="1">
    <citation type="journal article" date="2020" name="Genome Biol. Evol.">
        <title>Comparative genomics of strictly vertically transmitted, feminizing microsporidia endosymbionts of amphipod crustaceans.</title>
        <authorList>
            <person name="Cormier A."/>
            <person name="Chebbi M.A."/>
            <person name="Giraud I."/>
            <person name="Wattier R."/>
            <person name="Teixeira M."/>
            <person name="Gilbert C."/>
            <person name="Rigaud T."/>
            <person name="Cordaux R."/>
        </authorList>
    </citation>
    <scope>NUCLEOTIDE SEQUENCE [LARGE SCALE GENOMIC DNA]</scope>
    <source>
        <strain evidence="1 2">Ou3-Ou53</strain>
    </source>
</reference>
<name>A0A9P6H3F1_9MICR</name>
<proteinExistence type="predicted"/>
<dbReference type="OrthoDB" id="19419at2759"/>
<organism evidence="1 2">
    <name type="scientific">Nosema granulosis</name>
    <dbReference type="NCBI Taxonomy" id="83296"/>
    <lineage>
        <taxon>Eukaryota</taxon>
        <taxon>Fungi</taxon>
        <taxon>Fungi incertae sedis</taxon>
        <taxon>Microsporidia</taxon>
        <taxon>Nosematidae</taxon>
        <taxon>Nosema</taxon>
    </lineage>
</organism>
<sequence>MEKDTQFNKELEEIQHVLDNKYTQHAKRLFDCNYQYFKDIKEDLEKRDKIVEKYQEQLGDFWEKAFLNFDMAGDFLPCDSENNFDASWIKSLKTELRDNYTYYIRIELKENEYVANKVLEKKIYLVDQDVDTEKIEWKTNTKHPIFMFFETDDQGYEMFDILFELYVTGYFYYSLCDE</sequence>
<protein>
    <submittedName>
        <fullName evidence="1">Uncharacterized protein</fullName>
    </submittedName>
</protein>
<dbReference type="AlphaFoldDB" id="A0A9P6H3F1"/>
<evidence type="ECO:0000313" key="1">
    <source>
        <dbReference type="EMBL" id="KAF9764501.1"/>
    </source>
</evidence>
<comment type="caution">
    <text evidence="1">The sequence shown here is derived from an EMBL/GenBank/DDBJ whole genome shotgun (WGS) entry which is preliminary data.</text>
</comment>
<dbReference type="Proteomes" id="UP000740883">
    <property type="component" value="Unassembled WGS sequence"/>
</dbReference>
<evidence type="ECO:0000313" key="2">
    <source>
        <dbReference type="Proteomes" id="UP000740883"/>
    </source>
</evidence>
<dbReference type="InterPro" id="IPR037231">
    <property type="entry name" value="NAP-like_sf"/>
</dbReference>
<dbReference type="EMBL" id="SBJO01000020">
    <property type="protein sequence ID" value="KAF9764501.1"/>
    <property type="molecule type" value="Genomic_DNA"/>
</dbReference>
<keyword evidence="2" id="KW-1185">Reference proteome</keyword>
<dbReference type="SUPFAM" id="SSF143113">
    <property type="entry name" value="NAP-like"/>
    <property type="match status" value="1"/>
</dbReference>
<accession>A0A9P6H3F1</accession>